<dbReference type="InterPro" id="IPR009057">
    <property type="entry name" value="Homeodomain-like_sf"/>
</dbReference>
<dbReference type="PANTHER" id="PTHR48092">
    <property type="entry name" value="KNIRPS-RELATED PROTEIN-RELATED"/>
    <property type="match status" value="1"/>
</dbReference>
<dbReference type="GO" id="GO:0005634">
    <property type="term" value="C:nucleus"/>
    <property type="evidence" value="ECO:0007669"/>
    <property type="project" value="UniProtKB-SubCell"/>
</dbReference>
<dbReference type="SUPFAM" id="SSF46689">
    <property type="entry name" value="Homeodomain-like"/>
    <property type="match status" value="1"/>
</dbReference>
<evidence type="ECO:0000256" key="6">
    <source>
        <dbReference type="ARBA" id="ARBA00023242"/>
    </source>
</evidence>
<evidence type="ECO:0000313" key="8">
    <source>
        <dbReference type="EMBL" id="KAH9380348.1"/>
    </source>
</evidence>
<dbReference type="InterPro" id="IPR000536">
    <property type="entry name" value="Nucl_hrmn_rcpt_lig-bd"/>
</dbReference>
<organism evidence="8 9">
    <name type="scientific">Haemaphysalis longicornis</name>
    <name type="common">Bush tick</name>
    <dbReference type="NCBI Taxonomy" id="44386"/>
    <lineage>
        <taxon>Eukaryota</taxon>
        <taxon>Metazoa</taxon>
        <taxon>Ecdysozoa</taxon>
        <taxon>Arthropoda</taxon>
        <taxon>Chelicerata</taxon>
        <taxon>Arachnida</taxon>
        <taxon>Acari</taxon>
        <taxon>Parasitiformes</taxon>
        <taxon>Ixodida</taxon>
        <taxon>Ixodoidea</taxon>
        <taxon>Ixodidae</taxon>
        <taxon>Haemaphysalinae</taxon>
        <taxon>Haemaphysalis</taxon>
    </lineage>
</organism>
<evidence type="ECO:0000256" key="2">
    <source>
        <dbReference type="ARBA" id="ARBA00023015"/>
    </source>
</evidence>
<dbReference type="GO" id="GO:0003677">
    <property type="term" value="F:DNA binding"/>
    <property type="evidence" value="ECO:0007669"/>
    <property type="project" value="UniProtKB-KW"/>
</dbReference>
<dbReference type="AlphaFoldDB" id="A0A9J6H0Z0"/>
<dbReference type="Proteomes" id="UP000821853">
    <property type="component" value="Chromosome 8"/>
</dbReference>
<protein>
    <recommendedName>
        <fullName evidence="7">NR LBD domain-containing protein</fullName>
    </recommendedName>
</protein>
<evidence type="ECO:0000313" key="9">
    <source>
        <dbReference type="Proteomes" id="UP000821853"/>
    </source>
</evidence>
<dbReference type="Gene3D" id="1.10.10.60">
    <property type="entry name" value="Homeodomain-like"/>
    <property type="match status" value="1"/>
</dbReference>
<proteinExistence type="predicted"/>
<feature type="domain" description="NR LBD" evidence="7">
    <location>
        <begin position="307"/>
        <end position="465"/>
    </location>
</feature>
<dbReference type="PROSITE" id="PS51843">
    <property type="entry name" value="NR_LBD"/>
    <property type="match status" value="1"/>
</dbReference>
<keyword evidence="2" id="KW-0805">Transcription regulation</keyword>
<sequence>MTWVRLDRVRGGRQKYRRSTDGPYHVQALTPKKVSLEDNVIISALVHCEPEPLLALTNGSSSPSLDSHYKTVSVLSELVDRELVATISWAKQIPGQSLLLLLKLNLKMSFISTNMTQDSAEPPRRCIPPPPMLLCCDPKHPKWPPSFSCLRIAWCVLSPLLFPACDAAMRGCKRKAISLEQKAAILEAVSKGGKKRDVAARFAISQSMLSTILKAKDVILSSAKCGRSTSADAPEAATWLEKEIPKILTQYQPSEVYSADETGFFYQMLPYRTLALKGDRCHGGKQSKLHITALLCINMDAGDKRAIKDSRSETCHLAFSAFVFHKAFEERSRDALLVQKVPSSARLFSFGPITRPFEKTKQKTNGQTKTPGFTDLTLNDQMRLLQTTWAEILSLALAYRSCHLSPPVRLMFASDLVLDERQATECHAEELFLHTAHLVKRLEALSISREEFLTLKALLLTNAGG</sequence>
<keyword evidence="5" id="KW-0675">Receptor</keyword>
<keyword evidence="3" id="KW-0238">DNA-binding</keyword>
<evidence type="ECO:0000256" key="3">
    <source>
        <dbReference type="ARBA" id="ARBA00023125"/>
    </source>
</evidence>
<evidence type="ECO:0000256" key="4">
    <source>
        <dbReference type="ARBA" id="ARBA00023163"/>
    </source>
</evidence>
<dbReference type="Gene3D" id="1.10.565.10">
    <property type="entry name" value="Retinoid X Receptor"/>
    <property type="match status" value="2"/>
</dbReference>
<dbReference type="InterPro" id="IPR035500">
    <property type="entry name" value="NHR-like_dom_sf"/>
</dbReference>
<keyword evidence="4" id="KW-0804">Transcription</keyword>
<accession>A0A9J6H0Z0</accession>
<evidence type="ECO:0000259" key="7">
    <source>
        <dbReference type="PROSITE" id="PS51843"/>
    </source>
</evidence>
<dbReference type="OrthoDB" id="5799427at2759"/>
<evidence type="ECO:0000256" key="5">
    <source>
        <dbReference type="ARBA" id="ARBA00023170"/>
    </source>
</evidence>
<dbReference type="SUPFAM" id="SSF48508">
    <property type="entry name" value="Nuclear receptor ligand-binding domain"/>
    <property type="match status" value="2"/>
</dbReference>
<comment type="caution">
    <text evidence="8">The sequence shown here is derived from an EMBL/GenBank/DDBJ whole genome shotgun (WGS) entry which is preliminary data.</text>
</comment>
<keyword evidence="9" id="KW-1185">Reference proteome</keyword>
<dbReference type="InterPro" id="IPR050200">
    <property type="entry name" value="Nuclear_hormone_rcpt_NR3"/>
</dbReference>
<dbReference type="VEuPathDB" id="VectorBase:HLOH_063517"/>
<comment type="subcellular location">
    <subcellularLocation>
        <location evidence="1">Nucleus</location>
    </subcellularLocation>
</comment>
<evidence type="ECO:0000256" key="1">
    <source>
        <dbReference type="ARBA" id="ARBA00004123"/>
    </source>
</evidence>
<dbReference type="EMBL" id="JABSTR010000010">
    <property type="protein sequence ID" value="KAH9380348.1"/>
    <property type="molecule type" value="Genomic_DNA"/>
</dbReference>
<gene>
    <name evidence="8" type="ORF">HPB48_016092</name>
</gene>
<keyword evidence="6" id="KW-0539">Nucleus</keyword>
<dbReference type="Pfam" id="PF00104">
    <property type="entry name" value="Hormone_recep"/>
    <property type="match status" value="1"/>
</dbReference>
<name>A0A9J6H0Z0_HAELO</name>
<reference evidence="8 9" key="1">
    <citation type="journal article" date="2020" name="Cell">
        <title>Large-Scale Comparative Analyses of Tick Genomes Elucidate Their Genetic Diversity and Vector Capacities.</title>
        <authorList>
            <consortium name="Tick Genome and Microbiome Consortium (TIGMIC)"/>
            <person name="Jia N."/>
            <person name="Wang J."/>
            <person name="Shi W."/>
            <person name="Du L."/>
            <person name="Sun Y."/>
            <person name="Zhan W."/>
            <person name="Jiang J.F."/>
            <person name="Wang Q."/>
            <person name="Zhang B."/>
            <person name="Ji P."/>
            <person name="Bell-Sakyi L."/>
            <person name="Cui X.M."/>
            <person name="Yuan T.T."/>
            <person name="Jiang B.G."/>
            <person name="Yang W.F."/>
            <person name="Lam T.T."/>
            <person name="Chang Q.C."/>
            <person name="Ding S.J."/>
            <person name="Wang X.J."/>
            <person name="Zhu J.G."/>
            <person name="Ruan X.D."/>
            <person name="Zhao L."/>
            <person name="Wei J.T."/>
            <person name="Ye R.Z."/>
            <person name="Que T.C."/>
            <person name="Du C.H."/>
            <person name="Zhou Y.H."/>
            <person name="Cheng J.X."/>
            <person name="Dai P.F."/>
            <person name="Guo W.B."/>
            <person name="Han X.H."/>
            <person name="Huang E.J."/>
            <person name="Li L.F."/>
            <person name="Wei W."/>
            <person name="Gao Y.C."/>
            <person name="Liu J.Z."/>
            <person name="Shao H.Z."/>
            <person name="Wang X."/>
            <person name="Wang C.C."/>
            <person name="Yang T.C."/>
            <person name="Huo Q.B."/>
            <person name="Li W."/>
            <person name="Chen H.Y."/>
            <person name="Chen S.E."/>
            <person name="Zhou L.G."/>
            <person name="Ni X.B."/>
            <person name="Tian J.H."/>
            <person name="Sheng Y."/>
            <person name="Liu T."/>
            <person name="Pan Y.S."/>
            <person name="Xia L.Y."/>
            <person name="Li J."/>
            <person name="Zhao F."/>
            <person name="Cao W.C."/>
        </authorList>
    </citation>
    <scope>NUCLEOTIDE SEQUENCE [LARGE SCALE GENOMIC DNA]</scope>
    <source>
        <strain evidence="8">HaeL-2018</strain>
    </source>
</reference>